<feature type="compositionally biased region" description="Polar residues" evidence="11">
    <location>
        <begin position="682"/>
        <end position="691"/>
    </location>
</feature>
<evidence type="ECO:0000313" key="13">
    <source>
        <dbReference type="Proteomes" id="UP000001449"/>
    </source>
</evidence>
<feature type="transmembrane region" description="Helical" evidence="10">
    <location>
        <begin position="218"/>
        <end position="239"/>
    </location>
</feature>
<evidence type="ECO:0000256" key="6">
    <source>
        <dbReference type="ARBA" id="ARBA00022989"/>
    </source>
</evidence>
<dbReference type="Proteomes" id="UP000001449">
    <property type="component" value="Chromosome 3"/>
</dbReference>
<dbReference type="RefSeq" id="XP_002288788.1">
    <property type="nucleotide sequence ID" value="XM_002288752.1"/>
</dbReference>
<comment type="function">
    <text evidence="10">Phospholipid scramblase involved in autophagy. Cycles between the preautophagosomal structure/phagophore assembly site (PAS) and the cytoplasmic vesicle pool and supplies membrane for the growing autophagosome. Lipid scramblase activity plays a key role in preautophagosomal structure/phagophore assembly by distributing the phospholipids that arrive through ATG2 from the cytoplasmic to the luminal leaflet of the bilayer, thereby driving autophagosomal membrane expansion.</text>
</comment>
<evidence type="ECO:0000256" key="4">
    <source>
        <dbReference type="ARBA" id="ARBA00022448"/>
    </source>
</evidence>
<sequence>MFTVAEDNEEDDDATSATLADFGLHQLADDDQYHHRSSHRPQHHMNGGYNAPLLQNEFGFEDDDTTIHHHHQSQQQQQQYQYSHHDHMGTSINTNNTNEQHNDNNNTDNGNIGFIILKRLKLLPKNEGWALVSDLDLFFSSLYNYYYMRGLGSIIGKGVVELISLFFTLWLSLVLFAYIDWSGLSSCNDEETCKESFVEGYLIENPFMEGRHSFLRNAWIVVYCMLFSSYGVFCLIQFGHSVMASLESKMFLEEVLGVSDRDLEVGRVEWGEIVERMSDAQRDGRCRVAILPMDKQKHVDNNNNNNNNSTIIEDEGPTGHLVVSQRIMRRENFMIAFFNKGLLDLTLPQFPPWAWPLSAWTRRPREEKQVFFSKSIEASIYFCVLNYMYNNSKKIRPAFYGDPSSLRRRFVLCGVAHAVFMPFLLFFVTLHFFMLNIYDWQSTKEYLGPREWSSVARWTFREFNELPHLFERRMEPSYKSASAYLDLFGKPSPLSIAIGRLLVFVSGSLGTLLLAFAAINDAILLHVKIGQWNLLWYAGIMGACFSVGKSLLPKTTSPYYGHARRNLVLDMNSELEKVATHTHYFPDAWRGKGCDDRTKKSFSSMFQFKAQHFAMEVVSIIVAPLVLCFSLPRCADDICRFVRDSKVEVPSAGDVIGYCTFDFDTFEDDNWRGKRGTPIVNKDTTNTSSANGRPKTRHGKMEKSFFSFKSAYPNWMLPPSGKNLVDLVESYRRKQEMALAYEQRLHIDAAAAQLETLRRLEMERTKNTSNGLVGYVDGRHYVKTTSSAGPDSGGGGMLKSVETDASQHTDGGLSNFGSFDSDGLHHPHVHFEESAHSFAPPTNAFAHSSSVYGEDGNTTTQRVPSLSRQQLGNTNASVLHYADAGLSTELRGLLNRSSIVDPSASNAMYASEQSFTGSLVPMDDAATSILDLRSDLQYRWLDRYHSEMGSQRQHSTN</sequence>
<dbReference type="InParanoid" id="B8BXK1"/>
<evidence type="ECO:0000256" key="7">
    <source>
        <dbReference type="ARBA" id="ARBA00023006"/>
    </source>
</evidence>
<keyword evidence="9 10" id="KW-0472">Membrane</keyword>
<organism evidence="12 13">
    <name type="scientific">Thalassiosira pseudonana</name>
    <name type="common">Marine diatom</name>
    <name type="synonym">Cyclotella nana</name>
    <dbReference type="NCBI Taxonomy" id="35128"/>
    <lineage>
        <taxon>Eukaryota</taxon>
        <taxon>Sar</taxon>
        <taxon>Stramenopiles</taxon>
        <taxon>Ochrophyta</taxon>
        <taxon>Bacillariophyta</taxon>
        <taxon>Coscinodiscophyceae</taxon>
        <taxon>Thalassiosirophycidae</taxon>
        <taxon>Thalassiosirales</taxon>
        <taxon>Thalassiosiraceae</taxon>
        <taxon>Thalassiosira</taxon>
    </lineage>
</organism>
<dbReference type="SMR" id="B8BXK1"/>
<dbReference type="GO" id="GO:0034045">
    <property type="term" value="C:phagophore assembly site membrane"/>
    <property type="evidence" value="ECO:0007669"/>
    <property type="project" value="UniProtKB-SubCell"/>
</dbReference>
<evidence type="ECO:0000256" key="9">
    <source>
        <dbReference type="ARBA" id="ARBA00023136"/>
    </source>
</evidence>
<feature type="compositionally biased region" description="Polar residues" evidence="11">
    <location>
        <begin position="845"/>
        <end position="869"/>
    </location>
</feature>
<dbReference type="InterPro" id="IPR007241">
    <property type="entry name" value="Autophagy-rel_prot_9"/>
</dbReference>
<dbReference type="GeneID" id="7441715"/>
<reference evidence="12 13" key="1">
    <citation type="journal article" date="2004" name="Science">
        <title>The genome of the diatom Thalassiosira pseudonana: ecology, evolution, and metabolism.</title>
        <authorList>
            <person name="Armbrust E.V."/>
            <person name="Berges J.A."/>
            <person name="Bowler C."/>
            <person name="Green B.R."/>
            <person name="Martinez D."/>
            <person name="Putnam N.H."/>
            <person name="Zhou S."/>
            <person name="Allen A.E."/>
            <person name="Apt K.E."/>
            <person name="Bechner M."/>
            <person name="Brzezinski M.A."/>
            <person name="Chaal B.K."/>
            <person name="Chiovitti A."/>
            <person name="Davis A.K."/>
            <person name="Demarest M.S."/>
            <person name="Detter J.C."/>
            <person name="Glavina T."/>
            <person name="Goodstein D."/>
            <person name="Hadi M.Z."/>
            <person name="Hellsten U."/>
            <person name="Hildebrand M."/>
            <person name="Jenkins B.D."/>
            <person name="Jurka J."/>
            <person name="Kapitonov V.V."/>
            <person name="Kroger N."/>
            <person name="Lau W.W."/>
            <person name="Lane T.W."/>
            <person name="Larimer F.W."/>
            <person name="Lippmeier J.C."/>
            <person name="Lucas S."/>
            <person name="Medina M."/>
            <person name="Montsant A."/>
            <person name="Obornik M."/>
            <person name="Parker M.S."/>
            <person name="Palenik B."/>
            <person name="Pazour G.J."/>
            <person name="Richardson P.M."/>
            <person name="Rynearson T.A."/>
            <person name="Saito M.A."/>
            <person name="Schwartz D.C."/>
            <person name="Thamatrakoln K."/>
            <person name="Valentin K."/>
            <person name="Vardi A."/>
            <person name="Wilkerson F.P."/>
            <person name="Rokhsar D.S."/>
        </authorList>
    </citation>
    <scope>NUCLEOTIDE SEQUENCE [LARGE SCALE GENOMIC DNA]</scope>
    <source>
        <strain evidence="12 13">CCMP1335</strain>
    </source>
</reference>
<keyword evidence="8 10" id="KW-0445">Lipid transport</keyword>
<feature type="region of interest" description="Disordered" evidence="11">
    <location>
        <begin position="674"/>
        <end position="698"/>
    </location>
</feature>
<dbReference type="GO" id="GO:0005776">
    <property type="term" value="C:autophagosome"/>
    <property type="evidence" value="ECO:0000318"/>
    <property type="project" value="GO_Central"/>
</dbReference>
<keyword evidence="4 10" id="KW-0813">Transport</keyword>
<dbReference type="GO" id="GO:0034727">
    <property type="term" value="P:piecemeal microautophagy of the nucleus"/>
    <property type="evidence" value="ECO:0000318"/>
    <property type="project" value="GO_Central"/>
</dbReference>
<dbReference type="HOGENOM" id="CLU_317728_0_0_1"/>
<dbReference type="OMA" id="RHGKMEK"/>
<keyword evidence="13" id="KW-1185">Reference proteome</keyword>
<dbReference type="eggNOG" id="KOG2173">
    <property type="taxonomic scope" value="Eukaryota"/>
</dbReference>
<feature type="transmembrane region" description="Helical" evidence="10">
    <location>
        <begin position="494"/>
        <end position="519"/>
    </location>
</feature>
<evidence type="ECO:0000256" key="3">
    <source>
        <dbReference type="ARBA" id="ARBA00018074"/>
    </source>
</evidence>
<gene>
    <name evidence="12" type="ORF">THAPSDRAFT_21712</name>
</gene>
<feature type="transmembrane region" description="Helical" evidence="10">
    <location>
        <begin position="410"/>
        <end position="434"/>
    </location>
</feature>
<reference evidence="12 13" key="2">
    <citation type="journal article" date="2008" name="Nature">
        <title>The Phaeodactylum genome reveals the evolutionary history of diatom genomes.</title>
        <authorList>
            <person name="Bowler C."/>
            <person name="Allen A.E."/>
            <person name="Badger J.H."/>
            <person name="Grimwood J."/>
            <person name="Jabbari K."/>
            <person name="Kuo A."/>
            <person name="Maheswari U."/>
            <person name="Martens C."/>
            <person name="Maumus F."/>
            <person name="Otillar R.P."/>
            <person name="Rayko E."/>
            <person name="Salamov A."/>
            <person name="Vandepoele K."/>
            <person name="Beszteri B."/>
            <person name="Gruber A."/>
            <person name="Heijde M."/>
            <person name="Katinka M."/>
            <person name="Mock T."/>
            <person name="Valentin K."/>
            <person name="Verret F."/>
            <person name="Berges J.A."/>
            <person name="Brownlee C."/>
            <person name="Cadoret J.P."/>
            <person name="Chiovitti A."/>
            <person name="Choi C.J."/>
            <person name="Coesel S."/>
            <person name="De Martino A."/>
            <person name="Detter J.C."/>
            <person name="Durkin C."/>
            <person name="Falciatore A."/>
            <person name="Fournet J."/>
            <person name="Haruta M."/>
            <person name="Huysman M.J."/>
            <person name="Jenkins B.D."/>
            <person name="Jiroutova K."/>
            <person name="Jorgensen R.E."/>
            <person name="Joubert Y."/>
            <person name="Kaplan A."/>
            <person name="Kroger N."/>
            <person name="Kroth P.G."/>
            <person name="La Roche J."/>
            <person name="Lindquist E."/>
            <person name="Lommer M."/>
            <person name="Martin-Jezequel V."/>
            <person name="Lopez P.J."/>
            <person name="Lucas S."/>
            <person name="Mangogna M."/>
            <person name="McGinnis K."/>
            <person name="Medlin L.K."/>
            <person name="Montsant A."/>
            <person name="Oudot-Le Secq M.P."/>
            <person name="Napoli C."/>
            <person name="Obornik M."/>
            <person name="Parker M.S."/>
            <person name="Petit J.L."/>
            <person name="Porcel B.M."/>
            <person name="Poulsen N."/>
            <person name="Robison M."/>
            <person name="Rychlewski L."/>
            <person name="Rynearson T.A."/>
            <person name="Schmutz J."/>
            <person name="Shapiro H."/>
            <person name="Siaut M."/>
            <person name="Stanley M."/>
            <person name="Sussman M.R."/>
            <person name="Taylor A.R."/>
            <person name="Vardi A."/>
            <person name="von Dassow P."/>
            <person name="Vyverman W."/>
            <person name="Willis A."/>
            <person name="Wyrwicz L.S."/>
            <person name="Rokhsar D.S."/>
            <person name="Weissenbach J."/>
            <person name="Armbrust E.V."/>
            <person name="Green B.R."/>
            <person name="Van de Peer Y."/>
            <person name="Grigoriev I.V."/>
        </authorList>
    </citation>
    <scope>NUCLEOTIDE SEQUENCE [LARGE SCALE GENOMIC DNA]</scope>
    <source>
        <strain evidence="12 13">CCMP1335</strain>
    </source>
</reference>
<evidence type="ECO:0000256" key="10">
    <source>
        <dbReference type="RuleBase" id="RU364027"/>
    </source>
</evidence>
<dbReference type="GO" id="GO:0006869">
    <property type="term" value="P:lipid transport"/>
    <property type="evidence" value="ECO:0007669"/>
    <property type="project" value="UniProtKB-KW"/>
</dbReference>
<accession>B8BXK1</accession>
<dbReference type="PaxDb" id="35128-Thaps21712"/>
<dbReference type="PANTHER" id="PTHR13038:SF10">
    <property type="entry name" value="AUTOPHAGY-RELATED PROTEIN 9"/>
    <property type="match status" value="1"/>
</dbReference>
<dbReference type="Pfam" id="PF04109">
    <property type="entry name" value="ATG9"/>
    <property type="match status" value="1"/>
</dbReference>
<name>B8BXK1_THAPS</name>
<evidence type="ECO:0000256" key="1">
    <source>
        <dbReference type="ARBA" id="ARBA00004511"/>
    </source>
</evidence>
<dbReference type="STRING" id="35128.B8BXK1"/>
<dbReference type="PANTHER" id="PTHR13038">
    <property type="entry name" value="APG9 AUTOPHAGY 9"/>
    <property type="match status" value="1"/>
</dbReference>
<feature type="region of interest" description="Disordered" evidence="11">
    <location>
        <begin position="840"/>
        <end position="869"/>
    </location>
</feature>
<comment type="caution">
    <text evidence="10">Lacks conserved residue(s) required for the propagation of feature annotation.</text>
</comment>
<comment type="subcellular location">
    <subcellularLocation>
        <location evidence="1 10">Preautophagosomal structure membrane</location>
        <topology evidence="1 10">Multi-pass membrane protein</topology>
    </subcellularLocation>
</comment>
<dbReference type="GO" id="GO:0061709">
    <property type="term" value="P:reticulophagy"/>
    <property type="evidence" value="ECO:0000318"/>
    <property type="project" value="GO_Central"/>
</dbReference>
<keyword evidence="5 10" id="KW-0812">Transmembrane</keyword>
<feature type="compositionally biased region" description="Low complexity" evidence="11">
    <location>
        <begin position="93"/>
        <end position="106"/>
    </location>
</feature>
<dbReference type="EMBL" id="CM000640">
    <property type="protein sequence ID" value="EED94224.1"/>
    <property type="molecule type" value="Genomic_DNA"/>
</dbReference>
<proteinExistence type="inferred from homology"/>
<feature type="region of interest" description="Disordered" evidence="11">
    <location>
        <begin position="32"/>
        <end position="55"/>
    </location>
</feature>
<dbReference type="GO" id="GO:0000423">
    <property type="term" value="P:mitophagy"/>
    <property type="evidence" value="ECO:0000318"/>
    <property type="project" value="GO_Central"/>
</dbReference>
<evidence type="ECO:0000256" key="11">
    <source>
        <dbReference type="SAM" id="MobiDB-lite"/>
    </source>
</evidence>
<dbReference type="KEGG" id="tps:THAPSDRAFT_21712"/>
<dbReference type="GO" id="GO:0034497">
    <property type="term" value="P:protein localization to phagophore assembly site"/>
    <property type="evidence" value="ECO:0000318"/>
    <property type="project" value="GO_Central"/>
</dbReference>
<dbReference type="GO" id="GO:0000407">
    <property type="term" value="C:phagophore assembly site"/>
    <property type="evidence" value="ECO:0000318"/>
    <property type="project" value="GO_Central"/>
</dbReference>
<feature type="transmembrane region" description="Helical" evidence="10">
    <location>
        <begin position="159"/>
        <end position="179"/>
    </location>
</feature>
<evidence type="ECO:0000313" key="12">
    <source>
        <dbReference type="EMBL" id="EED94224.1"/>
    </source>
</evidence>
<feature type="region of interest" description="Disordered" evidence="11">
    <location>
        <begin position="784"/>
        <end position="819"/>
    </location>
</feature>
<dbReference type="AlphaFoldDB" id="B8BXK1"/>
<evidence type="ECO:0000256" key="2">
    <source>
        <dbReference type="ARBA" id="ARBA00006185"/>
    </source>
</evidence>
<evidence type="ECO:0000256" key="5">
    <source>
        <dbReference type="ARBA" id="ARBA00022692"/>
    </source>
</evidence>
<keyword evidence="6 10" id="KW-1133">Transmembrane helix</keyword>
<feature type="region of interest" description="Disordered" evidence="11">
    <location>
        <begin position="87"/>
        <end position="106"/>
    </location>
</feature>
<keyword evidence="7 10" id="KW-0072">Autophagy</keyword>
<comment type="similarity">
    <text evidence="2 10">Belongs to the ATG9 family.</text>
</comment>
<protein>
    <recommendedName>
        <fullName evidence="3 10">Autophagy-related protein 9</fullName>
    </recommendedName>
</protein>
<evidence type="ECO:0000256" key="8">
    <source>
        <dbReference type="ARBA" id="ARBA00023055"/>
    </source>
</evidence>